<proteinExistence type="inferred from homology"/>
<dbReference type="PROSITE" id="PS00829">
    <property type="entry name" value="GREAB_1"/>
    <property type="match status" value="1"/>
</dbReference>
<feature type="domain" description="Transcription elongation factor GreA/GreB N-terminal" evidence="11">
    <location>
        <begin position="8"/>
        <end position="77"/>
    </location>
</feature>
<evidence type="ECO:0000313" key="12">
    <source>
        <dbReference type="EMBL" id="PIR84331.1"/>
    </source>
</evidence>
<comment type="similarity">
    <text evidence="1 8 9">Belongs to the GreA/GreB family.</text>
</comment>
<evidence type="ECO:0000256" key="4">
    <source>
        <dbReference type="ARBA" id="ARBA00023125"/>
    </source>
</evidence>
<evidence type="ECO:0000259" key="10">
    <source>
        <dbReference type="Pfam" id="PF01272"/>
    </source>
</evidence>
<dbReference type="EMBL" id="PFBI01000006">
    <property type="protein sequence ID" value="PIR84331.1"/>
    <property type="molecule type" value="Genomic_DNA"/>
</dbReference>
<dbReference type="GO" id="GO:0070063">
    <property type="term" value="F:RNA polymerase binding"/>
    <property type="evidence" value="ECO:0007669"/>
    <property type="project" value="InterPro"/>
</dbReference>
<keyword evidence="5 8" id="KW-0804">Transcription</keyword>
<dbReference type="GO" id="GO:0032784">
    <property type="term" value="P:regulation of DNA-templated transcription elongation"/>
    <property type="evidence" value="ECO:0007669"/>
    <property type="project" value="UniProtKB-UniRule"/>
</dbReference>
<dbReference type="PANTHER" id="PTHR30437:SF4">
    <property type="entry name" value="TRANSCRIPTION ELONGATION FACTOR GREA"/>
    <property type="match status" value="1"/>
</dbReference>
<dbReference type="InterPro" id="IPR001437">
    <property type="entry name" value="Tscrpt_elong_fac_GreA/B_C"/>
</dbReference>
<evidence type="ECO:0000256" key="7">
    <source>
        <dbReference type="ARBA" id="ARBA00030776"/>
    </source>
</evidence>
<evidence type="ECO:0000259" key="11">
    <source>
        <dbReference type="Pfam" id="PF03449"/>
    </source>
</evidence>
<gene>
    <name evidence="8" type="primary">greA</name>
    <name evidence="12" type="ORF">COU16_01920</name>
</gene>
<dbReference type="AlphaFoldDB" id="A0A2H0UD58"/>
<dbReference type="InterPro" id="IPR023459">
    <property type="entry name" value="Tscrpt_elong_fac_GreA/B_fam"/>
</dbReference>
<evidence type="ECO:0000256" key="5">
    <source>
        <dbReference type="ARBA" id="ARBA00023163"/>
    </source>
</evidence>
<sequence length="157" mass="17719">MNDQHDAFLTPEKFEELKKELENLKTVRRKEVAESLEYARSLGDLSENAEYQEARDMQAAIEERILHLEQVIKEAKIVAGTNKGDVVGLGTEVTIQKDKDKESRTYTIVGSEEANIQDHKLSYLSPLGEALMGKTKGEAFTFETPTGKQNYKILKIS</sequence>
<dbReference type="InterPro" id="IPR036953">
    <property type="entry name" value="GreA/GreB_C_sf"/>
</dbReference>
<keyword evidence="12" id="KW-0648">Protein biosynthesis</keyword>
<evidence type="ECO:0000256" key="9">
    <source>
        <dbReference type="RuleBase" id="RU000556"/>
    </source>
</evidence>
<dbReference type="HAMAP" id="MF_00105">
    <property type="entry name" value="GreA_GreB"/>
    <property type="match status" value="1"/>
</dbReference>
<keyword evidence="12" id="KW-0251">Elongation factor</keyword>
<dbReference type="SUPFAM" id="SSF46557">
    <property type="entry name" value="GreA transcript cleavage protein, N-terminal domain"/>
    <property type="match status" value="1"/>
</dbReference>
<evidence type="ECO:0000256" key="6">
    <source>
        <dbReference type="ARBA" id="ARBA00024916"/>
    </source>
</evidence>
<dbReference type="Gene3D" id="3.10.50.30">
    <property type="entry name" value="Transcription elongation factor, GreA/GreB, C-terminal domain"/>
    <property type="match status" value="1"/>
</dbReference>
<dbReference type="SUPFAM" id="SSF54534">
    <property type="entry name" value="FKBP-like"/>
    <property type="match status" value="1"/>
</dbReference>
<name>A0A2H0UD58_9BACT</name>
<dbReference type="GO" id="GO:0006354">
    <property type="term" value="P:DNA-templated transcription elongation"/>
    <property type="evidence" value="ECO:0007669"/>
    <property type="project" value="TreeGrafter"/>
</dbReference>
<feature type="domain" description="Transcription elongation factor GreA/GreB C-terminal" evidence="10">
    <location>
        <begin position="84"/>
        <end position="157"/>
    </location>
</feature>
<evidence type="ECO:0000256" key="3">
    <source>
        <dbReference type="ARBA" id="ARBA00023015"/>
    </source>
</evidence>
<dbReference type="InterPro" id="IPR006359">
    <property type="entry name" value="Tscrpt_elong_fac_GreA"/>
</dbReference>
<keyword evidence="3 8" id="KW-0805">Transcription regulation</keyword>
<dbReference type="Proteomes" id="UP000229344">
    <property type="component" value="Unassembled WGS sequence"/>
</dbReference>
<keyword evidence="4 8" id="KW-0238">DNA-binding</keyword>
<accession>A0A2H0UD58</accession>
<dbReference type="InterPro" id="IPR028624">
    <property type="entry name" value="Tscrpt_elong_fac_GreA/B"/>
</dbReference>
<dbReference type="NCBIfam" id="NF001263">
    <property type="entry name" value="PRK00226.1-4"/>
    <property type="match status" value="1"/>
</dbReference>
<comment type="caution">
    <text evidence="12">The sequence shown here is derived from an EMBL/GenBank/DDBJ whole genome shotgun (WGS) entry which is preliminary data.</text>
</comment>
<evidence type="ECO:0000256" key="8">
    <source>
        <dbReference type="HAMAP-Rule" id="MF_00105"/>
    </source>
</evidence>
<dbReference type="NCBIfam" id="TIGR01462">
    <property type="entry name" value="greA"/>
    <property type="match status" value="1"/>
</dbReference>
<evidence type="ECO:0000313" key="13">
    <source>
        <dbReference type="Proteomes" id="UP000229344"/>
    </source>
</evidence>
<dbReference type="PANTHER" id="PTHR30437">
    <property type="entry name" value="TRANSCRIPTION ELONGATION FACTOR GREA"/>
    <property type="match status" value="1"/>
</dbReference>
<comment type="function">
    <text evidence="6 8 9">Necessary for efficient RNA polymerase transcription elongation past template-encoded arresting sites. The arresting sites in DNA have the property of trapping a certain fraction of elongating RNA polymerases that pass through, resulting in locked ternary complexes. Cleavage of the nascent transcript by cleavage factors such as GreA or GreB allows the resumption of elongation from the new 3'terminus. GreA releases sequences of 2 to 3 nucleotides.</text>
</comment>
<dbReference type="Pfam" id="PF03449">
    <property type="entry name" value="GreA_GreB_N"/>
    <property type="match status" value="1"/>
</dbReference>
<evidence type="ECO:0000256" key="1">
    <source>
        <dbReference type="ARBA" id="ARBA00008213"/>
    </source>
</evidence>
<dbReference type="FunFam" id="3.10.50.30:FF:000001">
    <property type="entry name" value="Transcription elongation factor GreA"/>
    <property type="match status" value="1"/>
</dbReference>
<reference evidence="13" key="1">
    <citation type="submission" date="2017-09" db="EMBL/GenBank/DDBJ databases">
        <title>Depth-based differentiation of microbial function through sediment-hosted aquifers and enrichment of novel symbionts in the deep terrestrial subsurface.</title>
        <authorList>
            <person name="Probst A.J."/>
            <person name="Ladd B."/>
            <person name="Jarett J.K."/>
            <person name="Geller-Mcgrath D.E."/>
            <person name="Sieber C.M.K."/>
            <person name="Emerson J.B."/>
            <person name="Anantharaman K."/>
            <person name="Thomas B.C."/>
            <person name="Malmstrom R."/>
            <person name="Stieglmeier M."/>
            <person name="Klingl A."/>
            <person name="Woyke T."/>
            <person name="Ryan C.M."/>
            <person name="Banfield J.F."/>
        </authorList>
    </citation>
    <scope>NUCLEOTIDE SEQUENCE [LARGE SCALE GENOMIC DNA]</scope>
</reference>
<dbReference type="GO" id="GO:0003746">
    <property type="term" value="F:translation elongation factor activity"/>
    <property type="evidence" value="ECO:0007669"/>
    <property type="project" value="UniProtKB-KW"/>
</dbReference>
<dbReference type="Pfam" id="PF01272">
    <property type="entry name" value="GreA_GreB"/>
    <property type="match status" value="1"/>
</dbReference>
<organism evidence="12 13">
    <name type="scientific">Candidatus Kaiserbacteria bacterium CG10_big_fil_rev_8_21_14_0_10_47_16</name>
    <dbReference type="NCBI Taxonomy" id="1974608"/>
    <lineage>
        <taxon>Bacteria</taxon>
        <taxon>Candidatus Kaiseribacteriota</taxon>
    </lineage>
</organism>
<dbReference type="Gene3D" id="1.10.287.180">
    <property type="entry name" value="Transcription elongation factor, GreA/GreB, N-terminal domain"/>
    <property type="match status" value="1"/>
</dbReference>
<evidence type="ECO:0000256" key="2">
    <source>
        <dbReference type="ARBA" id="ARBA00013729"/>
    </source>
</evidence>
<dbReference type="InterPro" id="IPR022691">
    <property type="entry name" value="Tscrpt_elong_fac_GreA/B_N"/>
</dbReference>
<protein>
    <recommendedName>
        <fullName evidence="2 8">Transcription elongation factor GreA</fullName>
    </recommendedName>
    <alternativeName>
        <fullName evidence="7 8">Transcript cleavage factor GreA</fullName>
    </alternativeName>
</protein>
<dbReference type="InterPro" id="IPR036805">
    <property type="entry name" value="Tscrpt_elong_fac_GreA/B_N_sf"/>
</dbReference>
<dbReference type="GO" id="GO:0003677">
    <property type="term" value="F:DNA binding"/>
    <property type="evidence" value="ECO:0007669"/>
    <property type="project" value="UniProtKB-UniRule"/>
</dbReference>
<dbReference type="InterPro" id="IPR018151">
    <property type="entry name" value="TF_GreA/GreB_CS"/>
</dbReference>
<dbReference type="FunFam" id="1.10.287.180:FF:000001">
    <property type="entry name" value="Transcription elongation factor GreA"/>
    <property type="match status" value="1"/>
</dbReference>
<dbReference type="PIRSF" id="PIRSF006092">
    <property type="entry name" value="GreA_GreB"/>
    <property type="match status" value="1"/>
</dbReference>